<dbReference type="PANTHER" id="PTHR20889">
    <property type="entry name" value="PHOSPHATASE, ORPHAN 1, 2"/>
    <property type="match status" value="1"/>
</dbReference>
<name>A0ABP1DJJ4_9APHY</name>
<dbReference type="InterPro" id="IPR023214">
    <property type="entry name" value="HAD_sf"/>
</dbReference>
<accession>A0ABP1DJJ4</accession>
<sequence length="276" mass="31307">MSGSCERVEGCYVSASQTIASHPRPSDSSADMDLKVERQLIVFDFDWSLADQDSDRWIFEVLAPDLRRKMKTLKDEVQWTDLVASSLRELHARGTPRESIEDALKTMPFHPAMTRAVKTLKAKVNPETKFLCLSNANSVFIPTILKEKGLEDLFEEITTNPAEWDPSGLLKLRRRIDPSGPQHNCKVGCSPNMCKGEELDSFLARHLPAFDRVVYIGDGSNDFCPILRLRSSDVVLCRRYRGLQGRIEREGKTAGLKAHVHYWAGAWEVEELFQQL</sequence>
<dbReference type="InterPro" id="IPR036412">
    <property type="entry name" value="HAD-like_sf"/>
</dbReference>
<dbReference type="NCBIfam" id="TIGR01489">
    <property type="entry name" value="DKMTPPase-SF"/>
    <property type="match status" value="1"/>
</dbReference>
<evidence type="ECO:0000313" key="6">
    <source>
        <dbReference type="Proteomes" id="UP001497453"/>
    </source>
</evidence>
<keyword evidence="3" id="KW-0378">Hydrolase</keyword>
<dbReference type="PANTHER" id="PTHR20889:SF12">
    <property type="entry name" value="LP01149P"/>
    <property type="match status" value="1"/>
</dbReference>
<dbReference type="EMBL" id="OZ037947">
    <property type="protein sequence ID" value="CAL1706842.1"/>
    <property type="molecule type" value="Genomic_DNA"/>
</dbReference>
<dbReference type="Proteomes" id="UP001497453">
    <property type="component" value="Chromosome 4"/>
</dbReference>
<evidence type="ECO:0000256" key="4">
    <source>
        <dbReference type="ARBA" id="ARBA00022842"/>
    </source>
</evidence>
<dbReference type="SUPFAM" id="SSF56784">
    <property type="entry name" value="HAD-like"/>
    <property type="match status" value="1"/>
</dbReference>
<dbReference type="NCBIfam" id="TIGR01488">
    <property type="entry name" value="HAD-SF-IB"/>
    <property type="match status" value="1"/>
</dbReference>
<evidence type="ECO:0000256" key="2">
    <source>
        <dbReference type="ARBA" id="ARBA00022723"/>
    </source>
</evidence>
<dbReference type="InterPro" id="IPR016965">
    <property type="entry name" value="Pase_PHOSPHO-typ"/>
</dbReference>
<dbReference type="Gene3D" id="3.40.50.1000">
    <property type="entry name" value="HAD superfamily/HAD-like"/>
    <property type="match status" value="1"/>
</dbReference>
<dbReference type="Pfam" id="PF06888">
    <property type="entry name" value="Put_Phosphatase"/>
    <property type="match status" value="1"/>
</dbReference>
<organism evidence="5 6">
    <name type="scientific">Somion occarium</name>
    <dbReference type="NCBI Taxonomy" id="3059160"/>
    <lineage>
        <taxon>Eukaryota</taxon>
        <taxon>Fungi</taxon>
        <taxon>Dikarya</taxon>
        <taxon>Basidiomycota</taxon>
        <taxon>Agaricomycotina</taxon>
        <taxon>Agaricomycetes</taxon>
        <taxon>Polyporales</taxon>
        <taxon>Cerrenaceae</taxon>
        <taxon>Somion</taxon>
    </lineage>
</organism>
<keyword evidence="6" id="KW-1185">Reference proteome</keyword>
<proteinExistence type="predicted"/>
<gene>
    <name evidence="5" type="ORF">GFSPODELE1_LOCUS6068</name>
</gene>
<evidence type="ECO:0000256" key="3">
    <source>
        <dbReference type="ARBA" id="ARBA00022801"/>
    </source>
</evidence>
<dbReference type="InterPro" id="IPR006384">
    <property type="entry name" value="HAD_hydro_PyrdxlP_Pase-like"/>
</dbReference>
<comment type="cofactor">
    <cofactor evidence="1">
        <name>Mg(2+)</name>
        <dbReference type="ChEBI" id="CHEBI:18420"/>
    </cofactor>
</comment>
<evidence type="ECO:0008006" key="7">
    <source>
        <dbReference type="Google" id="ProtNLM"/>
    </source>
</evidence>
<reference evidence="6" key="1">
    <citation type="submission" date="2024-04" db="EMBL/GenBank/DDBJ databases">
        <authorList>
            <person name="Shaw F."/>
            <person name="Minotto A."/>
        </authorList>
    </citation>
    <scope>NUCLEOTIDE SEQUENCE [LARGE SCALE GENOMIC DNA]</scope>
</reference>
<keyword evidence="2" id="KW-0479">Metal-binding</keyword>
<evidence type="ECO:0000256" key="1">
    <source>
        <dbReference type="ARBA" id="ARBA00001946"/>
    </source>
</evidence>
<evidence type="ECO:0000313" key="5">
    <source>
        <dbReference type="EMBL" id="CAL1706842.1"/>
    </source>
</evidence>
<protein>
    <recommendedName>
        <fullName evidence="7">Phosphatase phospho-type</fullName>
    </recommendedName>
</protein>
<keyword evidence="4" id="KW-0460">Magnesium</keyword>
<dbReference type="PIRSF" id="PIRSF031051">
    <property type="entry name" value="PyrdxlP_Pase_PHOSPHO2"/>
    <property type="match status" value="1"/>
</dbReference>